<sequence length="663" mass="74327">MSKPTSRDGEKSLGQQHHKNKSIGGSPHNRDVTTHRRIIFPSLHPQSGQAVRYYGSSQAAKEIDAGPEMERSLSFPKNGLRGDIQQTIDRKQMLPLPKLPELKPNPSSSLNPKPGRRIIRDSICVRKAILPKVPLDEHQSTPLSNKKWVVQSPQIDSLSLETQPSQIGSRRTYYPAASIPKYHEPPTKAIANTEQHLQSILRTSSSETLGGKPKRRSSILFRSPTMPLSPDDVNLSPNENLSSSLTLASPTSIRSLASDLDHHGETHHDSIGETESDLKRITVPPQKVIPRQDPKLRRNASDTVVVKSEEEVHQRRKKSSAHTEDKKLSMDDGAVTRHESLECLPSHKQISFDPHIWVYEFTDDRHEFENGGKWFTEDELDQFKEDAIQRIRQRNMMMMSAGQGRIIAMVPPRDRSQTPSPLTTPPDNTRPVVFTHPALGLEDEFDSDASFRSTKKSRETLIYDALSREMRNVLVVDPHDVFLTLFTKCFKYIIPHVSVATARSGEEALSRIQAAQKAFPVTDGGAVHGFDIIVVEERLVTSTTNLSEREAAQPAGDDSIQRHRRLTSGSILIKSIVQEERNIRERIGSIGNAQESSIRFSLLIGVSAYPAQDEDKLKQSGADFVFGKPPPEMNSNLRNEILKALMKKRNSNCSLLDWESNTE</sequence>
<dbReference type="AlphaFoldDB" id="A0ABD3NDU7"/>
<gene>
    <name evidence="4" type="ORF">ACHAWO_012669</name>
</gene>
<feature type="compositionally biased region" description="Basic and acidic residues" evidence="2">
    <location>
        <begin position="321"/>
        <end position="332"/>
    </location>
</feature>
<evidence type="ECO:0000313" key="4">
    <source>
        <dbReference type="EMBL" id="KAL3774235.1"/>
    </source>
</evidence>
<feature type="region of interest" description="Disordered" evidence="2">
    <location>
        <begin position="202"/>
        <end position="245"/>
    </location>
</feature>
<evidence type="ECO:0000256" key="2">
    <source>
        <dbReference type="SAM" id="MobiDB-lite"/>
    </source>
</evidence>
<reference evidence="4 5" key="1">
    <citation type="submission" date="2024-10" db="EMBL/GenBank/DDBJ databases">
        <title>Updated reference genomes for cyclostephanoid diatoms.</title>
        <authorList>
            <person name="Roberts W.R."/>
            <person name="Alverson A.J."/>
        </authorList>
    </citation>
    <scope>NUCLEOTIDE SEQUENCE [LARGE SCALE GENOMIC DNA]</scope>
    <source>
        <strain evidence="4 5">AJA010-31</strain>
    </source>
</reference>
<accession>A0ABD3NDU7</accession>
<feature type="compositionally biased region" description="Low complexity" evidence="2">
    <location>
        <begin position="234"/>
        <end position="245"/>
    </location>
</feature>
<feature type="region of interest" description="Disordered" evidence="2">
    <location>
        <begin position="1"/>
        <end position="44"/>
    </location>
</feature>
<feature type="compositionally biased region" description="Basic and acidic residues" evidence="2">
    <location>
        <begin position="261"/>
        <end position="280"/>
    </location>
</feature>
<name>A0ABD3NDU7_9STRA</name>
<proteinExistence type="predicted"/>
<evidence type="ECO:0000259" key="3">
    <source>
        <dbReference type="PROSITE" id="PS50110"/>
    </source>
</evidence>
<evidence type="ECO:0000313" key="5">
    <source>
        <dbReference type="Proteomes" id="UP001530400"/>
    </source>
</evidence>
<organism evidence="4 5">
    <name type="scientific">Cyclotella atomus</name>
    <dbReference type="NCBI Taxonomy" id="382360"/>
    <lineage>
        <taxon>Eukaryota</taxon>
        <taxon>Sar</taxon>
        <taxon>Stramenopiles</taxon>
        <taxon>Ochrophyta</taxon>
        <taxon>Bacillariophyta</taxon>
        <taxon>Coscinodiscophyceae</taxon>
        <taxon>Thalassiosirophycidae</taxon>
        <taxon>Stephanodiscales</taxon>
        <taxon>Stephanodiscaceae</taxon>
        <taxon>Cyclotella</taxon>
    </lineage>
</organism>
<feature type="compositionally biased region" description="Basic and acidic residues" evidence="2">
    <location>
        <begin position="290"/>
        <end position="300"/>
    </location>
</feature>
<feature type="compositionally biased region" description="Basic and acidic residues" evidence="2">
    <location>
        <begin position="1"/>
        <end position="11"/>
    </location>
</feature>
<comment type="caution">
    <text evidence="1">Lacks conserved residue(s) required for the propagation of feature annotation.</text>
</comment>
<dbReference type="PROSITE" id="PS50110">
    <property type="entry name" value="RESPONSE_REGULATORY"/>
    <property type="match status" value="1"/>
</dbReference>
<keyword evidence="5" id="KW-1185">Reference proteome</keyword>
<dbReference type="EMBL" id="JALLPJ020001203">
    <property type="protein sequence ID" value="KAL3774235.1"/>
    <property type="molecule type" value="Genomic_DNA"/>
</dbReference>
<protein>
    <recommendedName>
        <fullName evidence="3">Response regulatory domain-containing protein</fullName>
    </recommendedName>
</protein>
<dbReference type="Proteomes" id="UP001530400">
    <property type="component" value="Unassembled WGS sequence"/>
</dbReference>
<evidence type="ECO:0000256" key="1">
    <source>
        <dbReference type="PROSITE-ProRule" id="PRU00169"/>
    </source>
</evidence>
<comment type="caution">
    <text evidence="4">The sequence shown here is derived from an EMBL/GenBank/DDBJ whole genome shotgun (WGS) entry which is preliminary data.</text>
</comment>
<dbReference type="InterPro" id="IPR001789">
    <property type="entry name" value="Sig_transdc_resp-reg_receiver"/>
</dbReference>
<feature type="domain" description="Response regulatory" evidence="3">
    <location>
        <begin position="472"/>
        <end position="643"/>
    </location>
</feature>
<feature type="region of interest" description="Disordered" evidence="2">
    <location>
        <begin position="261"/>
        <end position="332"/>
    </location>
</feature>